<reference evidence="1 2" key="1">
    <citation type="submission" date="2018-08" db="EMBL/GenBank/DDBJ databases">
        <title>A genome reference for cultivated species of the human gut microbiota.</title>
        <authorList>
            <person name="Zou Y."/>
            <person name="Xue W."/>
            <person name="Luo G."/>
        </authorList>
    </citation>
    <scope>NUCLEOTIDE SEQUENCE [LARGE SCALE GENOMIC DNA]</scope>
    <source>
        <strain evidence="1 2">AM18-6</strain>
    </source>
</reference>
<dbReference type="EMBL" id="QRJE01000008">
    <property type="protein sequence ID" value="RHH14429.1"/>
    <property type="molecule type" value="Genomic_DNA"/>
</dbReference>
<gene>
    <name evidence="1" type="ORF">DW228_06405</name>
</gene>
<accession>A0A396C1H9</accession>
<dbReference type="RefSeq" id="WP_122330077.1">
    <property type="nucleotide sequence ID" value="NZ_JAQDYY010000001.1"/>
</dbReference>
<proteinExistence type="predicted"/>
<name>A0A396C1H9_BACFG</name>
<protein>
    <submittedName>
        <fullName evidence="1">Uncharacterized protein</fullName>
    </submittedName>
</protein>
<sequence length="225" mass="26922">MKHINLTLYSFDELPEESKQKVVENERWNVMGLVMNGYSSDYRNSLKKFEDLFHIRCNWEVSYCGYSFSFKLTAFEAFEWQGGYIELATISGKLLQRFLRNYILPHLEEPAYYFGKMKGVYPNLRYNKRYSNIKKIIECPFTGHIYDMLLLDPILEYLASPNDGTTYTELMNKCLRSFFKSWHEEYEYWADDDDAIKEELHNNQYENRLYYSNGDIYSEPLEISA</sequence>
<evidence type="ECO:0000313" key="1">
    <source>
        <dbReference type="EMBL" id="RHH14429.1"/>
    </source>
</evidence>
<comment type="caution">
    <text evidence="1">The sequence shown here is derived from an EMBL/GenBank/DDBJ whole genome shotgun (WGS) entry which is preliminary data.</text>
</comment>
<evidence type="ECO:0000313" key="2">
    <source>
        <dbReference type="Proteomes" id="UP000266644"/>
    </source>
</evidence>
<dbReference type="AlphaFoldDB" id="A0A396C1H9"/>
<dbReference type="Proteomes" id="UP000266644">
    <property type="component" value="Unassembled WGS sequence"/>
</dbReference>
<organism evidence="1 2">
    <name type="scientific">Bacteroides fragilis</name>
    <dbReference type="NCBI Taxonomy" id="817"/>
    <lineage>
        <taxon>Bacteria</taxon>
        <taxon>Pseudomonadati</taxon>
        <taxon>Bacteroidota</taxon>
        <taxon>Bacteroidia</taxon>
        <taxon>Bacteroidales</taxon>
        <taxon>Bacteroidaceae</taxon>
        <taxon>Bacteroides</taxon>
    </lineage>
</organism>